<evidence type="ECO:0000313" key="2">
    <source>
        <dbReference type="Proteomes" id="UP000216215"/>
    </source>
</evidence>
<proteinExistence type="predicted"/>
<gene>
    <name evidence="1" type="ORF">CIT25_04030</name>
</gene>
<dbReference type="Proteomes" id="UP000216215">
    <property type="component" value="Unassembled WGS sequence"/>
</dbReference>
<sequence>MARIRRAITPSAGDKEDLITYAKEVVATRDAAQNAGDDLADLHEYAKWLKSRNWLKRLFNAT</sequence>
<evidence type="ECO:0008006" key="3">
    <source>
        <dbReference type="Google" id="ProtNLM"/>
    </source>
</evidence>
<dbReference type="EMBL" id="NPKI01000008">
    <property type="protein sequence ID" value="PAQ03692.1"/>
    <property type="molecule type" value="Genomic_DNA"/>
</dbReference>
<dbReference type="AlphaFoldDB" id="A0AB36RFS6"/>
<name>A0AB36RFS6_9HYPH</name>
<evidence type="ECO:0000313" key="1">
    <source>
        <dbReference type="EMBL" id="PAQ03692.1"/>
    </source>
</evidence>
<comment type="caution">
    <text evidence="1">The sequence shown here is derived from an EMBL/GenBank/DDBJ whole genome shotgun (WGS) entry which is preliminary data.</text>
</comment>
<keyword evidence="2" id="KW-1185">Reference proteome</keyword>
<reference evidence="2" key="1">
    <citation type="submission" date="2017-08" db="EMBL/GenBank/DDBJ databases">
        <title>Mesorhizobium wenxinae sp. nov., a novel rhizobial species isolated from root nodules of chickpea (Cicer arietinum L.).</title>
        <authorList>
            <person name="Zhang J."/>
        </authorList>
    </citation>
    <scope>NUCLEOTIDE SEQUENCE [LARGE SCALE GENOMIC DNA]</scope>
    <source>
        <strain evidence="2">USDA 3392</strain>
    </source>
</reference>
<protein>
    <recommendedName>
        <fullName evidence="3">Integrase</fullName>
    </recommendedName>
</protein>
<accession>A0AB36RFS6</accession>
<organism evidence="1 2">
    <name type="scientific">Mesorhizobium mediterraneum</name>
    <dbReference type="NCBI Taxonomy" id="43617"/>
    <lineage>
        <taxon>Bacteria</taxon>
        <taxon>Pseudomonadati</taxon>
        <taxon>Pseudomonadota</taxon>
        <taxon>Alphaproteobacteria</taxon>
        <taxon>Hyphomicrobiales</taxon>
        <taxon>Phyllobacteriaceae</taxon>
        <taxon>Mesorhizobium</taxon>
    </lineage>
</organism>